<keyword evidence="3" id="KW-1185">Reference proteome</keyword>
<dbReference type="EMBL" id="JACCEW010000009">
    <property type="protein sequence ID" value="NYT38989.1"/>
    <property type="molecule type" value="Genomic_DNA"/>
</dbReference>
<feature type="signal peptide" evidence="1">
    <location>
        <begin position="1"/>
        <end position="21"/>
    </location>
</feature>
<reference evidence="2 3" key="1">
    <citation type="submission" date="2020-07" db="EMBL/GenBank/DDBJ databases">
        <title>Taxonomic revisions and descriptions of new bacterial species based on genomic comparisons in the high-G+C-content subgroup of the family Alcaligenaceae.</title>
        <authorList>
            <person name="Szabo A."/>
            <person name="Felfoldi T."/>
        </authorList>
    </citation>
    <scope>NUCLEOTIDE SEQUENCE [LARGE SCALE GENOMIC DNA]</scope>
    <source>
        <strain evidence="2 3">DSM 25264</strain>
    </source>
</reference>
<organism evidence="2 3">
    <name type="scientific">Allopusillimonas soli</name>
    <dbReference type="NCBI Taxonomy" id="659016"/>
    <lineage>
        <taxon>Bacteria</taxon>
        <taxon>Pseudomonadati</taxon>
        <taxon>Pseudomonadota</taxon>
        <taxon>Betaproteobacteria</taxon>
        <taxon>Burkholderiales</taxon>
        <taxon>Alcaligenaceae</taxon>
        <taxon>Allopusillimonas</taxon>
    </lineage>
</organism>
<accession>A0A853FGJ4</accession>
<protein>
    <submittedName>
        <fullName evidence="2">Uncharacterized protein</fullName>
    </submittedName>
</protein>
<dbReference type="Proteomes" id="UP000580517">
    <property type="component" value="Unassembled WGS sequence"/>
</dbReference>
<name>A0A853FGJ4_9BURK</name>
<sequence>MKILTAFAAIALLSLSISAQAKRGSASSDYPAVEYDLTWNIVATHSDVRP</sequence>
<dbReference type="AlphaFoldDB" id="A0A853FGJ4"/>
<keyword evidence="1" id="KW-0732">Signal</keyword>
<evidence type="ECO:0000256" key="1">
    <source>
        <dbReference type="SAM" id="SignalP"/>
    </source>
</evidence>
<dbReference type="RefSeq" id="WP_167668999.1">
    <property type="nucleotide sequence ID" value="NZ_JACCEW010000009.1"/>
</dbReference>
<gene>
    <name evidence="2" type="ORF">H0A68_19115</name>
</gene>
<evidence type="ECO:0000313" key="2">
    <source>
        <dbReference type="EMBL" id="NYT38989.1"/>
    </source>
</evidence>
<feature type="chain" id="PRO_5033011554" evidence="1">
    <location>
        <begin position="22"/>
        <end position="50"/>
    </location>
</feature>
<comment type="caution">
    <text evidence="2">The sequence shown here is derived from an EMBL/GenBank/DDBJ whole genome shotgun (WGS) entry which is preliminary data.</text>
</comment>
<proteinExistence type="predicted"/>
<evidence type="ECO:0000313" key="3">
    <source>
        <dbReference type="Proteomes" id="UP000580517"/>
    </source>
</evidence>